<comment type="caution">
    <text evidence="1">The sequence shown here is derived from an EMBL/GenBank/DDBJ whole genome shotgun (WGS) entry which is preliminary data.</text>
</comment>
<gene>
    <name evidence="1" type="ORF">LCGC14_2872750</name>
</gene>
<proteinExistence type="predicted"/>
<accession>A0A0F8YP75</accession>
<sequence>MPYQISWEKKGVVQKFHDVITPIELISCNENVYGDSRFDAIRYQILNLTEVRTVDLTDPDKAIQLVRRIAATDRAAAKSNPNMKIAIVASLEILGSLANLYSSELSDSPWLSDVFETETEAREWLGI</sequence>
<evidence type="ECO:0000313" key="1">
    <source>
        <dbReference type="EMBL" id="KKK75535.1"/>
    </source>
</evidence>
<evidence type="ECO:0008006" key="2">
    <source>
        <dbReference type="Google" id="ProtNLM"/>
    </source>
</evidence>
<name>A0A0F8YP75_9ZZZZ</name>
<reference evidence="1" key="1">
    <citation type="journal article" date="2015" name="Nature">
        <title>Complex archaea that bridge the gap between prokaryotes and eukaryotes.</title>
        <authorList>
            <person name="Spang A."/>
            <person name="Saw J.H."/>
            <person name="Jorgensen S.L."/>
            <person name="Zaremba-Niedzwiedzka K."/>
            <person name="Martijn J."/>
            <person name="Lind A.E."/>
            <person name="van Eijk R."/>
            <person name="Schleper C."/>
            <person name="Guy L."/>
            <person name="Ettema T.J."/>
        </authorList>
    </citation>
    <scope>NUCLEOTIDE SEQUENCE</scope>
</reference>
<protein>
    <recommendedName>
        <fullName evidence="2">STAS/SEC14 domain-containing protein</fullName>
    </recommendedName>
</protein>
<dbReference type="EMBL" id="LAZR01055820">
    <property type="protein sequence ID" value="KKK75535.1"/>
    <property type="molecule type" value="Genomic_DNA"/>
</dbReference>
<dbReference type="AlphaFoldDB" id="A0A0F8YP75"/>
<organism evidence="1">
    <name type="scientific">marine sediment metagenome</name>
    <dbReference type="NCBI Taxonomy" id="412755"/>
    <lineage>
        <taxon>unclassified sequences</taxon>
        <taxon>metagenomes</taxon>
        <taxon>ecological metagenomes</taxon>
    </lineage>
</organism>